<dbReference type="InterPro" id="IPR009656">
    <property type="entry name" value="PHB_depo_C"/>
</dbReference>
<keyword evidence="3" id="KW-0614">Plasmid</keyword>
<dbReference type="Pfam" id="PF06850">
    <property type="entry name" value="PHB_depo_C"/>
    <property type="match status" value="1"/>
</dbReference>
<dbReference type="EMBL" id="CP017565">
    <property type="protein sequence ID" value="APA90537.1"/>
    <property type="molecule type" value="Genomic_DNA"/>
</dbReference>
<gene>
    <name evidence="3" type="ORF">BJG93_33815</name>
</gene>
<accession>A0A1I9YUH0</accession>
<feature type="domain" description="PHB de-polymerase C-terminal" evidence="2">
    <location>
        <begin position="16"/>
        <end position="111"/>
    </location>
</feature>
<proteinExistence type="predicted"/>
<protein>
    <recommendedName>
        <fullName evidence="2">PHB de-polymerase C-terminal domain-containing protein</fullName>
    </recommendedName>
</protein>
<evidence type="ECO:0000256" key="1">
    <source>
        <dbReference type="SAM" id="MobiDB-lite"/>
    </source>
</evidence>
<organism evidence="3">
    <name type="scientific">Paraburkholderia sprentiae WSM5005</name>
    <dbReference type="NCBI Taxonomy" id="754502"/>
    <lineage>
        <taxon>Bacteria</taxon>
        <taxon>Pseudomonadati</taxon>
        <taxon>Pseudomonadota</taxon>
        <taxon>Betaproteobacteria</taxon>
        <taxon>Burkholderiales</taxon>
        <taxon>Burkholderiaceae</taxon>
        <taxon>Paraburkholderia</taxon>
    </lineage>
</organism>
<reference evidence="3" key="1">
    <citation type="submission" date="2016-09" db="EMBL/GenBank/DDBJ databases">
        <title>The Complete Genome of Burkholderia sprentiae wsm5005.</title>
        <authorList>
            <person name="De Meyer S."/>
            <person name="Wang P."/>
            <person name="Terpolilli J."/>
        </authorList>
    </citation>
    <scope>NUCLEOTIDE SEQUENCE [LARGE SCALE GENOMIC DNA]</scope>
    <source>
        <strain evidence="3">WSM5005</strain>
        <plasmid evidence="3">pl2WSM5005</plasmid>
    </source>
</reference>
<geneLocation type="plasmid" evidence="3">
    <name>pl2WSM5005</name>
</geneLocation>
<evidence type="ECO:0000313" key="3">
    <source>
        <dbReference type="EMBL" id="APA90537.1"/>
    </source>
</evidence>
<evidence type="ECO:0000259" key="2">
    <source>
        <dbReference type="Pfam" id="PF06850"/>
    </source>
</evidence>
<sequence length="168" mass="18973">MAAHGEATPRSMTLIGGPIDARRGPTTINEFAVSKPLDRFARTDRYGAGYLSRCRTRGVPGFLQHAAFVAMNPERHLNSHLRYYCDVAAGNREAADAHRRFYDEYNAVLDRHLSPKVRVFVDWIAEQFDRCPLMSGRGGLDKTCTQRTYERRESAPTLDTPVVSEWVA</sequence>
<dbReference type="AlphaFoldDB" id="A0A1I9YUH0"/>
<name>A0A1I9YUH0_9BURK</name>
<feature type="region of interest" description="Disordered" evidence="1">
    <location>
        <begin position="148"/>
        <end position="168"/>
    </location>
</feature>